<evidence type="ECO:0000256" key="1">
    <source>
        <dbReference type="ARBA" id="ARBA00023002"/>
    </source>
</evidence>
<gene>
    <name evidence="3" type="ORF">GS4_33_00100</name>
</gene>
<reference evidence="3 4" key="1">
    <citation type="submission" date="2013-01" db="EMBL/GenBank/DDBJ databases">
        <title>Whole genome shotgun sequence of Gordonia soli NBRC 108243.</title>
        <authorList>
            <person name="Isaki-Nakamura S."/>
            <person name="Hosoyama A."/>
            <person name="Tsuchikane K."/>
            <person name="Ando Y."/>
            <person name="Baba S."/>
            <person name="Ohji S."/>
            <person name="Hamada M."/>
            <person name="Tamura T."/>
            <person name="Yamazoe A."/>
            <person name="Yamazaki S."/>
            <person name="Fujita N."/>
        </authorList>
    </citation>
    <scope>NUCLEOTIDE SEQUENCE [LARGE SCALE GENOMIC DNA]</scope>
    <source>
        <strain evidence="3 4">NBRC 108243</strain>
    </source>
</reference>
<comment type="caution">
    <text evidence="3">The sequence shown here is derived from an EMBL/GenBank/DDBJ whole genome shotgun (WGS) entry which is preliminary data.</text>
</comment>
<feature type="domain" description="Acyl-CoA dehydrogenase C-terminal" evidence="2">
    <location>
        <begin position="169"/>
        <end position="274"/>
    </location>
</feature>
<sequence>MRGIGPNLAEAQRYREFSDLSGLIVVSTAGARVGDLRRRQPWIVSRRSATDGSVRCACLPAESGGRDVSVTSLFGFVAALAAADPNIPYTLLRTPLRVHRVPDHRVGRCRTTELAGADSQGCDRVHGRDRAGDTIGKAENRSVDTNTDDGCTISGEKNRRYGMSARGLDTASSDPLLLTNIGEITVGSRSVRQMWLRAVALLDAQIASADEDGRFDPAPQEEEEALATAAAKVVADEVGLRLASRAFDVGGAGATTDAVGLDRHWHNIRTLASHNPDVYRLRAIRDLE</sequence>
<evidence type="ECO:0000313" key="3">
    <source>
        <dbReference type="EMBL" id="GAC70196.1"/>
    </source>
</evidence>
<dbReference type="eggNOG" id="COG1960">
    <property type="taxonomic scope" value="Bacteria"/>
</dbReference>
<dbReference type="GO" id="GO:0016627">
    <property type="term" value="F:oxidoreductase activity, acting on the CH-CH group of donors"/>
    <property type="evidence" value="ECO:0007669"/>
    <property type="project" value="InterPro"/>
</dbReference>
<dbReference type="EMBL" id="BANX01000033">
    <property type="protein sequence ID" value="GAC70196.1"/>
    <property type="molecule type" value="Genomic_DNA"/>
</dbReference>
<keyword evidence="1" id="KW-0560">Oxidoreductase</keyword>
<protein>
    <recommendedName>
        <fullName evidence="2">Acyl-CoA dehydrogenase C-terminal domain-containing protein</fullName>
    </recommendedName>
</protein>
<dbReference type="STRING" id="1223545.GS4_33_00100"/>
<evidence type="ECO:0000259" key="2">
    <source>
        <dbReference type="Pfam" id="PF08028"/>
    </source>
</evidence>
<keyword evidence="4" id="KW-1185">Reference proteome</keyword>
<name>M0QPJ2_9ACTN</name>
<proteinExistence type="predicted"/>
<dbReference type="SUPFAM" id="SSF47203">
    <property type="entry name" value="Acyl-CoA dehydrogenase C-terminal domain-like"/>
    <property type="match status" value="1"/>
</dbReference>
<dbReference type="AlphaFoldDB" id="M0QPJ2"/>
<dbReference type="Gene3D" id="1.20.140.10">
    <property type="entry name" value="Butyryl-CoA Dehydrogenase, subunit A, domain 3"/>
    <property type="match status" value="1"/>
</dbReference>
<dbReference type="Pfam" id="PF08028">
    <property type="entry name" value="Acyl-CoA_dh_2"/>
    <property type="match status" value="1"/>
</dbReference>
<dbReference type="Proteomes" id="UP000011666">
    <property type="component" value="Unassembled WGS sequence"/>
</dbReference>
<accession>M0QPJ2</accession>
<dbReference type="InterPro" id="IPR036250">
    <property type="entry name" value="AcylCo_DH-like_C"/>
</dbReference>
<evidence type="ECO:0000313" key="4">
    <source>
        <dbReference type="Proteomes" id="UP000011666"/>
    </source>
</evidence>
<dbReference type="InterPro" id="IPR013107">
    <property type="entry name" value="Acyl-CoA_DH_C"/>
</dbReference>
<organism evidence="3 4">
    <name type="scientific">Gordonia soli NBRC 108243</name>
    <dbReference type="NCBI Taxonomy" id="1223545"/>
    <lineage>
        <taxon>Bacteria</taxon>
        <taxon>Bacillati</taxon>
        <taxon>Actinomycetota</taxon>
        <taxon>Actinomycetes</taxon>
        <taxon>Mycobacteriales</taxon>
        <taxon>Gordoniaceae</taxon>
        <taxon>Gordonia</taxon>
    </lineage>
</organism>